<evidence type="ECO:0000256" key="1">
    <source>
        <dbReference type="SAM" id="MobiDB-lite"/>
    </source>
</evidence>
<protein>
    <submittedName>
        <fullName evidence="2">Uncharacterized protein</fullName>
    </submittedName>
</protein>
<reference evidence="2" key="1">
    <citation type="submission" date="2014-11" db="EMBL/GenBank/DDBJ databases">
        <authorList>
            <person name="Otto D Thomas"/>
            <person name="Naeem Raeece"/>
        </authorList>
    </citation>
    <scope>NUCLEOTIDE SEQUENCE</scope>
</reference>
<sequence length="201" mass="22481">MPAPTLSSVERQLQALERDYAATLNVQEFFPTLGQTSLEDVFSPADGEGAETDDQDAPEGYELLVEEDAKEEIQEGETGPHQTEQTEQAQPPPAVGWANFELTDVPQENQNHLHSKQSKASSSKRVIRKRERPTREHNSPVEDQKSAGETSSRPPSLQPYTDEELEVIKTTMKRLTPAAPRWLRDLPEEAILRMCTSASRS</sequence>
<organism evidence="2">
    <name type="scientific">Chromera velia CCMP2878</name>
    <dbReference type="NCBI Taxonomy" id="1169474"/>
    <lineage>
        <taxon>Eukaryota</taxon>
        <taxon>Sar</taxon>
        <taxon>Alveolata</taxon>
        <taxon>Colpodellida</taxon>
        <taxon>Chromeraceae</taxon>
        <taxon>Chromera</taxon>
    </lineage>
</organism>
<feature type="region of interest" description="Disordered" evidence="1">
    <location>
        <begin position="37"/>
        <end position="163"/>
    </location>
</feature>
<dbReference type="VEuPathDB" id="CryptoDB:Cvel_11550"/>
<evidence type="ECO:0000313" key="2">
    <source>
        <dbReference type="EMBL" id="CEM52830.1"/>
    </source>
</evidence>
<feature type="compositionally biased region" description="Low complexity" evidence="1">
    <location>
        <begin position="80"/>
        <end position="89"/>
    </location>
</feature>
<gene>
    <name evidence="2" type="ORF">Cvel_11550</name>
</gene>
<proteinExistence type="predicted"/>
<name>A0A0G4I6Y1_9ALVE</name>
<dbReference type="EMBL" id="CDMZ01005391">
    <property type="protein sequence ID" value="CEM52830.1"/>
    <property type="molecule type" value="Genomic_DNA"/>
</dbReference>
<feature type="compositionally biased region" description="Acidic residues" evidence="1">
    <location>
        <begin position="48"/>
        <end position="70"/>
    </location>
</feature>
<feature type="compositionally biased region" description="Polar residues" evidence="1">
    <location>
        <begin position="106"/>
        <end position="124"/>
    </location>
</feature>
<accession>A0A0G4I6Y1</accession>
<feature type="compositionally biased region" description="Basic and acidic residues" evidence="1">
    <location>
        <begin position="133"/>
        <end position="146"/>
    </location>
</feature>
<dbReference type="AlphaFoldDB" id="A0A0G4I6Y1"/>
<feature type="compositionally biased region" description="Polar residues" evidence="1">
    <location>
        <begin position="147"/>
        <end position="159"/>
    </location>
</feature>